<feature type="chain" id="PRO_5040376881" description="Secreted protein" evidence="1">
    <location>
        <begin position="24"/>
        <end position="72"/>
    </location>
</feature>
<reference evidence="2" key="1">
    <citation type="journal article" date="2020" name="Stud. Mycol.">
        <title>101 Dothideomycetes genomes: a test case for predicting lifestyles and emergence of pathogens.</title>
        <authorList>
            <person name="Haridas S."/>
            <person name="Albert R."/>
            <person name="Binder M."/>
            <person name="Bloem J."/>
            <person name="Labutti K."/>
            <person name="Salamov A."/>
            <person name="Andreopoulos B."/>
            <person name="Baker S."/>
            <person name="Barry K."/>
            <person name="Bills G."/>
            <person name="Bluhm B."/>
            <person name="Cannon C."/>
            <person name="Castanera R."/>
            <person name="Culley D."/>
            <person name="Daum C."/>
            <person name="Ezra D."/>
            <person name="Gonzalez J."/>
            <person name="Henrissat B."/>
            <person name="Kuo A."/>
            <person name="Liang C."/>
            <person name="Lipzen A."/>
            <person name="Lutzoni F."/>
            <person name="Magnuson J."/>
            <person name="Mondo S."/>
            <person name="Nolan M."/>
            <person name="Ohm R."/>
            <person name="Pangilinan J."/>
            <person name="Park H.-J."/>
            <person name="Ramirez L."/>
            <person name="Alfaro M."/>
            <person name="Sun H."/>
            <person name="Tritt A."/>
            <person name="Yoshinaga Y."/>
            <person name="Zwiers L.-H."/>
            <person name="Turgeon B."/>
            <person name="Goodwin S."/>
            <person name="Spatafora J."/>
            <person name="Crous P."/>
            <person name="Grigoriev I."/>
        </authorList>
    </citation>
    <scope>NUCLEOTIDE SEQUENCE</scope>
    <source>
        <strain evidence="2">CBS 101060</strain>
    </source>
</reference>
<dbReference type="Proteomes" id="UP000799429">
    <property type="component" value="Unassembled WGS sequence"/>
</dbReference>
<evidence type="ECO:0000313" key="2">
    <source>
        <dbReference type="EMBL" id="KAF2840641.1"/>
    </source>
</evidence>
<keyword evidence="3" id="KW-1185">Reference proteome</keyword>
<gene>
    <name evidence="2" type="ORF">M501DRAFT_1001635</name>
</gene>
<feature type="signal peptide" evidence="1">
    <location>
        <begin position="1"/>
        <end position="23"/>
    </location>
</feature>
<dbReference type="AlphaFoldDB" id="A0A9P4VPA7"/>
<keyword evidence="1" id="KW-0732">Signal</keyword>
<name>A0A9P4VPA7_9PEZI</name>
<sequence length="72" mass="8021">MCSARSARSAIVTISLVRLLTLAIIRRHTELSLSPRGKVWRYTPSAVGPNLSSMTADTRFHNHISTRETKPC</sequence>
<proteinExistence type="predicted"/>
<organism evidence="2 3">
    <name type="scientific">Patellaria atrata CBS 101060</name>
    <dbReference type="NCBI Taxonomy" id="1346257"/>
    <lineage>
        <taxon>Eukaryota</taxon>
        <taxon>Fungi</taxon>
        <taxon>Dikarya</taxon>
        <taxon>Ascomycota</taxon>
        <taxon>Pezizomycotina</taxon>
        <taxon>Dothideomycetes</taxon>
        <taxon>Dothideomycetes incertae sedis</taxon>
        <taxon>Patellariales</taxon>
        <taxon>Patellariaceae</taxon>
        <taxon>Patellaria</taxon>
    </lineage>
</organism>
<evidence type="ECO:0000256" key="1">
    <source>
        <dbReference type="SAM" id="SignalP"/>
    </source>
</evidence>
<evidence type="ECO:0008006" key="4">
    <source>
        <dbReference type="Google" id="ProtNLM"/>
    </source>
</evidence>
<evidence type="ECO:0000313" key="3">
    <source>
        <dbReference type="Proteomes" id="UP000799429"/>
    </source>
</evidence>
<protein>
    <recommendedName>
        <fullName evidence="4">Secreted protein</fullName>
    </recommendedName>
</protein>
<comment type="caution">
    <text evidence="2">The sequence shown here is derived from an EMBL/GenBank/DDBJ whole genome shotgun (WGS) entry which is preliminary data.</text>
</comment>
<dbReference type="EMBL" id="MU006092">
    <property type="protein sequence ID" value="KAF2840641.1"/>
    <property type="molecule type" value="Genomic_DNA"/>
</dbReference>
<accession>A0A9P4VPA7</accession>